<dbReference type="Pfam" id="PF00847">
    <property type="entry name" value="AP2"/>
    <property type="match status" value="1"/>
</dbReference>
<feature type="region of interest" description="Disordered" evidence="9">
    <location>
        <begin position="49"/>
        <end position="68"/>
    </location>
</feature>
<keyword evidence="6" id="KW-0539">Nucleus</keyword>
<name>A0A9D4ZAJ5_ADICA</name>
<dbReference type="CDD" id="cd00018">
    <property type="entry name" value="AP2"/>
    <property type="match status" value="1"/>
</dbReference>
<dbReference type="InterPro" id="IPR036955">
    <property type="entry name" value="AP2/ERF_dom_sf"/>
</dbReference>
<evidence type="ECO:0000256" key="2">
    <source>
        <dbReference type="ARBA" id="ARBA00022745"/>
    </source>
</evidence>
<evidence type="ECO:0000256" key="5">
    <source>
        <dbReference type="ARBA" id="ARBA00023163"/>
    </source>
</evidence>
<keyword evidence="5" id="KW-0804">Transcription</keyword>
<feature type="domain" description="AP2/ERF" evidence="10">
    <location>
        <begin position="94"/>
        <end position="151"/>
    </location>
</feature>
<dbReference type="PANTHER" id="PTHR31729:SF2">
    <property type="entry name" value="ETHYLENE-RESPONSIVE TRANSCRIPTION FACTOR RAP2-1-RELATED"/>
    <property type="match status" value="1"/>
</dbReference>
<accession>A0A9D4ZAJ5</accession>
<dbReference type="PANTHER" id="PTHR31729">
    <property type="entry name" value="ETHYLENE-RESPONSIVE TRANSCRIPTION FACTOR RAP2-1-RELATED"/>
    <property type="match status" value="1"/>
</dbReference>
<dbReference type="GO" id="GO:0003700">
    <property type="term" value="F:DNA-binding transcription factor activity"/>
    <property type="evidence" value="ECO:0007669"/>
    <property type="project" value="InterPro"/>
</dbReference>
<dbReference type="SMART" id="SM00380">
    <property type="entry name" value="AP2"/>
    <property type="match status" value="1"/>
</dbReference>
<comment type="subcellular location">
    <subcellularLocation>
        <location evidence="1">Nucleus</location>
    </subcellularLocation>
</comment>
<comment type="caution">
    <text evidence="11">The sequence shown here is derived from an EMBL/GenBank/DDBJ whole genome shotgun (WGS) entry which is preliminary data.</text>
</comment>
<keyword evidence="12" id="KW-1185">Reference proteome</keyword>
<dbReference type="Gene3D" id="3.30.730.10">
    <property type="entry name" value="AP2/ERF domain"/>
    <property type="match status" value="1"/>
</dbReference>
<keyword evidence="2" id="KW-0936">Ethylene signaling pathway</keyword>
<evidence type="ECO:0000256" key="1">
    <source>
        <dbReference type="ARBA" id="ARBA00004123"/>
    </source>
</evidence>
<dbReference type="GO" id="GO:0003677">
    <property type="term" value="F:DNA binding"/>
    <property type="evidence" value="ECO:0007669"/>
    <property type="project" value="UniProtKB-KW"/>
</dbReference>
<dbReference type="PROSITE" id="PS51032">
    <property type="entry name" value="AP2_ERF"/>
    <property type="match status" value="1"/>
</dbReference>
<dbReference type="AlphaFoldDB" id="A0A9D4ZAJ5"/>
<dbReference type="InterPro" id="IPR016177">
    <property type="entry name" value="DNA-bd_dom_sf"/>
</dbReference>
<dbReference type="SUPFAM" id="SSF54171">
    <property type="entry name" value="DNA-binding domain"/>
    <property type="match status" value="1"/>
</dbReference>
<dbReference type="GO" id="GO:0005634">
    <property type="term" value="C:nucleus"/>
    <property type="evidence" value="ECO:0007669"/>
    <property type="project" value="UniProtKB-SubCell"/>
</dbReference>
<reference evidence="11" key="1">
    <citation type="submission" date="2021-01" db="EMBL/GenBank/DDBJ databases">
        <title>Adiantum capillus-veneris genome.</title>
        <authorList>
            <person name="Fang Y."/>
            <person name="Liao Q."/>
        </authorList>
    </citation>
    <scope>NUCLEOTIDE SEQUENCE</scope>
    <source>
        <strain evidence="11">H3</strain>
        <tissue evidence="11">Leaf</tissue>
    </source>
</reference>
<keyword evidence="4" id="KW-0238">DNA-binding</keyword>
<evidence type="ECO:0000256" key="3">
    <source>
        <dbReference type="ARBA" id="ARBA00023015"/>
    </source>
</evidence>
<dbReference type="InterPro" id="IPR001471">
    <property type="entry name" value="AP2/ERF_dom"/>
</dbReference>
<dbReference type="Proteomes" id="UP000886520">
    <property type="component" value="Chromosome 16"/>
</dbReference>
<evidence type="ECO:0000256" key="4">
    <source>
        <dbReference type="ARBA" id="ARBA00023125"/>
    </source>
</evidence>
<evidence type="ECO:0000256" key="9">
    <source>
        <dbReference type="SAM" id="MobiDB-lite"/>
    </source>
</evidence>
<evidence type="ECO:0000313" key="12">
    <source>
        <dbReference type="Proteomes" id="UP000886520"/>
    </source>
</evidence>
<dbReference type="PRINTS" id="PR00367">
    <property type="entry name" value="ETHRSPELEMNT"/>
</dbReference>
<dbReference type="GO" id="GO:0009873">
    <property type="term" value="P:ethylene-activated signaling pathway"/>
    <property type="evidence" value="ECO:0007669"/>
    <property type="project" value="UniProtKB-KW"/>
</dbReference>
<evidence type="ECO:0000313" key="11">
    <source>
        <dbReference type="EMBL" id="KAI5068348.1"/>
    </source>
</evidence>
<dbReference type="OrthoDB" id="1937547at2759"/>
<evidence type="ECO:0000256" key="6">
    <source>
        <dbReference type="ARBA" id="ARBA00023242"/>
    </source>
</evidence>
<comment type="similarity">
    <text evidence="7">Belongs to the AP2/ERF transcription factor family. ERF subfamily.</text>
</comment>
<keyword evidence="3" id="KW-0805">Transcription regulation</keyword>
<sequence>MRRRRGWGARDLNCRTCEPQCQNNIHGVDDDVQLQSSLPFLQRNHDARKSNLGHSHHHMRSRCVASTGRRSAASVHMKKLPESNITSEVHVTKMYRGVRMRSWGRWVSEIRQPKKRSRIWLGSYSTPEAAAKAYDMALYYLRGPLAALNFPADLIPIGEDPPADLSPRAVQKAAIQAGQAADRQHHVMKDLKIREISTENSADLQADINMVQYSSSPAVNPCDTQLVVPGPAGVSCQWGCDTSTASVKVSRKSATPDVPLPAESLCDPVASLWKDATLADTPQNSQSCEYGSQLQATTSAGVYVRYGSGISSVRWSYAVTKPSTGFPVDRSASDQPPRQRRRVLINLNEVAHPESSSEEENS</sequence>
<evidence type="ECO:0000259" key="10">
    <source>
        <dbReference type="PROSITE" id="PS51032"/>
    </source>
</evidence>
<protein>
    <recommendedName>
        <fullName evidence="10">AP2/ERF domain-containing protein</fullName>
    </recommendedName>
</protein>
<evidence type="ECO:0000256" key="8">
    <source>
        <dbReference type="ARBA" id="ARBA00037379"/>
    </source>
</evidence>
<proteinExistence type="inferred from homology"/>
<evidence type="ECO:0000256" key="7">
    <source>
        <dbReference type="ARBA" id="ARBA00024343"/>
    </source>
</evidence>
<comment type="function">
    <text evidence="8">Probably acts as a transcriptional activator. Binds to the GCC-box pathogenesis-related promoter element. May be involved in the regulation of gene expression by stress factors and by components of stress signal transduction pathways.</text>
</comment>
<dbReference type="EMBL" id="JABFUD020000016">
    <property type="protein sequence ID" value="KAI5068348.1"/>
    <property type="molecule type" value="Genomic_DNA"/>
</dbReference>
<organism evidence="11 12">
    <name type="scientific">Adiantum capillus-veneris</name>
    <name type="common">Maidenhair fern</name>
    <dbReference type="NCBI Taxonomy" id="13818"/>
    <lineage>
        <taxon>Eukaryota</taxon>
        <taxon>Viridiplantae</taxon>
        <taxon>Streptophyta</taxon>
        <taxon>Embryophyta</taxon>
        <taxon>Tracheophyta</taxon>
        <taxon>Polypodiopsida</taxon>
        <taxon>Polypodiidae</taxon>
        <taxon>Polypodiales</taxon>
        <taxon>Pteridineae</taxon>
        <taxon>Pteridaceae</taxon>
        <taxon>Vittarioideae</taxon>
        <taxon>Adiantum</taxon>
    </lineage>
</organism>
<dbReference type="FunFam" id="3.30.730.10:FF:000001">
    <property type="entry name" value="Ethylene-responsive transcription factor 2"/>
    <property type="match status" value="1"/>
</dbReference>
<gene>
    <name evidence="11" type="ORF">GOP47_0016693</name>
</gene>